<proteinExistence type="predicted"/>
<sequence>MNGPQSREARVPAACQATSERPRGTFRRSALVDRGPTGWSARPSSAARSGSARDAGGDSIQAAVAEGEGAAVASSPPPTGKTAVNHPLAPWRRQLI</sequence>
<keyword evidence="3" id="KW-1185">Reference proteome</keyword>
<dbReference type="Proteomes" id="UP001176941">
    <property type="component" value="Chromosome 21"/>
</dbReference>
<evidence type="ECO:0000313" key="2">
    <source>
        <dbReference type="EMBL" id="CAI9163914.1"/>
    </source>
</evidence>
<accession>A0ABN8YR23</accession>
<protein>
    <submittedName>
        <fullName evidence="2">Uncharacterized protein</fullName>
    </submittedName>
</protein>
<evidence type="ECO:0000256" key="1">
    <source>
        <dbReference type="SAM" id="MobiDB-lite"/>
    </source>
</evidence>
<evidence type="ECO:0000313" key="3">
    <source>
        <dbReference type="Proteomes" id="UP001176941"/>
    </source>
</evidence>
<gene>
    <name evidence="2" type="ORF">MRATA1EN1_LOCUS12876</name>
</gene>
<dbReference type="EMBL" id="OX459957">
    <property type="protein sequence ID" value="CAI9163914.1"/>
    <property type="molecule type" value="Genomic_DNA"/>
</dbReference>
<organism evidence="2 3">
    <name type="scientific">Rangifer tarandus platyrhynchus</name>
    <name type="common">Svalbard reindeer</name>
    <dbReference type="NCBI Taxonomy" id="3082113"/>
    <lineage>
        <taxon>Eukaryota</taxon>
        <taxon>Metazoa</taxon>
        <taxon>Chordata</taxon>
        <taxon>Craniata</taxon>
        <taxon>Vertebrata</taxon>
        <taxon>Euteleostomi</taxon>
        <taxon>Mammalia</taxon>
        <taxon>Eutheria</taxon>
        <taxon>Laurasiatheria</taxon>
        <taxon>Artiodactyla</taxon>
        <taxon>Ruminantia</taxon>
        <taxon>Pecora</taxon>
        <taxon>Cervidae</taxon>
        <taxon>Odocoileinae</taxon>
        <taxon>Rangifer</taxon>
    </lineage>
</organism>
<feature type="region of interest" description="Disordered" evidence="1">
    <location>
        <begin position="1"/>
        <end position="96"/>
    </location>
</feature>
<feature type="compositionally biased region" description="Low complexity" evidence="1">
    <location>
        <begin position="40"/>
        <end position="74"/>
    </location>
</feature>
<name>A0ABN8YR23_RANTA</name>
<reference evidence="2" key="1">
    <citation type="submission" date="2023-04" db="EMBL/GenBank/DDBJ databases">
        <authorList>
            <consortium name="ELIXIR-Norway"/>
        </authorList>
    </citation>
    <scope>NUCLEOTIDE SEQUENCE [LARGE SCALE GENOMIC DNA]</scope>
</reference>